<keyword evidence="12" id="KW-0628">Postsynaptic cell membrane</keyword>
<feature type="binding site" evidence="16">
    <location>
        <position position="516"/>
    </location>
    <ligand>
        <name>L-glutamate</name>
        <dbReference type="ChEBI" id="CHEBI:29985"/>
    </ligand>
</feature>
<keyword evidence="8" id="KW-0406">Ion transport</keyword>
<dbReference type="AlphaFoldDB" id="A0AAN0LJ29"/>
<feature type="chain" id="PRO_5042850754" evidence="21">
    <location>
        <begin position="28"/>
        <end position="1097"/>
    </location>
</feature>
<dbReference type="SUPFAM" id="SSF81324">
    <property type="entry name" value="Voltage-gated potassium channels"/>
    <property type="match status" value="1"/>
</dbReference>
<feature type="transmembrane region" description="Helical" evidence="20">
    <location>
        <begin position="552"/>
        <end position="574"/>
    </location>
</feature>
<dbReference type="FunFam" id="3.40.190.10:FF:000060">
    <property type="entry name" value="Glutamate receptor ionotropic, kainate 1"/>
    <property type="match status" value="1"/>
</dbReference>
<evidence type="ECO:0000256" key="20">
    <source>
        <dbReference type="SAM" id="Phobius"/>
    </source>
</evidence>
<feature type="domain" description="Ionotropic glutamate receptor C-terminal" evidence="22">
    <location>
        <begin position="427"/>
        <end position="796"/>
    </location>
</feature>
<dbReference type="SUPFAM" id="SSF53822">
    <property type="entry name" value="Periplasmic binding protein-like I"/>
    <property type="match status" value="1"/>
</dbReference>
<dbReference type="Pfam" id="PF01094">
    <property type="entry name" value="ANF_receptor"/>
    <property type="match status" value="1"/>
</dbReference>
<feature type="transmembrane region" description="Helical" evidence="20">
    <location>
        <begin position="632"/>
        <end position="654"/>
    </location>
</feature>
<evidence type="ECO:0000256" key="3">
    <source>
        <dbReference type="ARBA" id="ARBA00022475"/>
    </source>
</evidence>
<proteinExistence type="evidence at transcript level"/>
<dbReference type="EMBL" id="PP154981">
    <property type="protein sequence ID" value="WRW34055.1"/>
    <property type="molecule type" value="mRNA"/>
</dbReference>
<evidence type="ECO:0000313" key="23">
    <source>
        <dbReference type="EMBL" id="WRW34055.1"/>
    </source>
</evidence>
<accession>A0AAN0LJ29</accession>
<evidence type="ECO:0000256" key="4">
    <source>
        <dbReference type="ARBA" id="ARBA00022692"/>
    </source>
</evidence>
<feature type="compositionally biased region" description="Basic and acidic residues" evidence="19">
    <location>
        <begin position="917"/>
        <end position="928"/>
    </location>
</feature>
<dbReference type="SMART" id="SM00079">
    <property type="entry name" value="PBPe"/>
    <property type="match status" value="1"/>
</dbReference>
<evidence type="ECO:0000256" key="5">
    <source>
        <dbReference type="ARBA" id="ARBA00022729"/>
    </source>
</evidence>
<evidence type="ECO:0000256" key="17">
    <source>
        <dbReference type="PIRSR" id="PIRSR601508-2"/>
    </source>
</evidence>
<keyword evidence="9 20" id="KW-0472">Membrane</keyword>
<keyword evidence="3" id="KW-1003">Cell membrane</keyword>
<evidence type="ECO:0000256" key="8">
    <source>
        <dbReference type="ARBA" id="ARBA00023065"/>
    </source>
</evidence>
<feature type="binding site" evidence="16">
    <location>
        <position position="733"/>
    </location>
    <ligand>
        <name>L-glutamate</name>
        <dbReference type="ChEBI" id="CHEBI:29985"/>
    </ligand>
</feature>
<evidence type="ECO:0000256" key="1">
    <source>
        <dbReference type="ARBA" id="ARBA00008685"/>
    </source>
</evidence>
<dbReference type="SUPFAM" id="SSF53850">
    <property type="entry name" value="Periplasmic binding protein-like II"/>
    <property type="match status" value="1"/>
</dbReference>
<evidence type="ECO:0000256" key="6">
    <source>
        <dbReference type="ARBA" id="ARBA00022989"/>
    </source>
</evidence>
<keyword evidence="7" id="KW-0770">Synapse</keyword>
<keyword evidence="13" id="KW-1071">Ligand-gated ion channel</keyword>
<dbReference type="GO" id="GO:0038023">
    <property type="term" value="F:signaling receptor activity"/>
    <property type="evidence" value="ECO:0007669"/>
    <property type="project" value="InterPro"/>
</dbReference>
<reference evidence="23" key="1">
    <citation type="submission" date="2024-01" db="EMBL/GenBank/DDBJ databases">
        <title>Genome insights into chemosensory and detoxification machineries of broad mite, Polyphagotarsonemus latus (Tarsonemidae: Acari).</title>
        <authorList>
            <person name="Muthugoundar M."/>
            <person name="P J A."/>
            <person name="Augustine N."/>
        </authorList>
    </citation>
    <scope>NUCLEOTIDE SEQUENCE</scope>
</reference>
<dbReference type="Gene3D" id="1.10.287.70">
    <property type="match status" value="1"/>
</dbReference>
<evidence type="ECO:0000256" key="10">
    <source>
        <dbReference type="ARBA" id="ARBA00023170"/>
    </source>
</evidence>
<evidence type="ECO:0000256" key="14">
    <source>
        <dbReference type="ARBA" id="ARBA00023303"/>
    </source>
</evidence>
<dbReference type="FunFam" id="1.10.287.70:FF:000010">
    <property type="entry name" value="Putative glutamate receptor ionotropic kainate 1"/>
    <property type="match status" value="1"/>
</dbReference>
<keyword evidence="2" id="KW-0813">Transport</keyword>
<evidence type="ECO:0000256" key="7">
    <source>
        <dbReference type="ARBA" id="ARBA00023018"/>
    </source>
</evidence>
<dbReference type="GO" id="GO:0045211">
    <property type="term" value="C:postsynaptic membrane"/>
    <property type="evidence" value="ECO:0007669"/>
    <property type="project" value="UniProtKB-SubCell"/>
</dbReference>
<feature type="binding site" evidence="16">
    <location>
        <position position="511"/>
    </location>
    <ligand>
        <name>L-glutamate</name>
        <dbReference type="ChEBI" id="CHEBI:29985"/>
    </ligand>
</feature>
<dbReference type="Gene3D" id="3.40.190.10">
    <property type="entry name" value="Periplasmic binding protein-like II"/>
    <property type="match status" value="1"/>
</dbReference>
<dbReference type="GO" id="GO:0015276">
    <property type="term" value="F:ligand-gated monoatomic ion channel activity"/>
    <property type="evidence" value="ECO:0007669"/>
    <property type="project" value="InterPro"/>
</dbReference>
<keyword evidence="18" id="KW-1015">Disulfide bond</keyword>
<evidence type="ECO:0000256" key="15">
    <source>
        <dbReference type="ARBA" id="ARBA00034104"/>
    </source>
</evidence>
<feature type="binding site" evidence="16">
    <location>
        <position position="683"/>
    </location>
    <ligand>
        <name>L-glutamate</name>
        <dbReference type="ChEBI" id="CHEBI:29985"/>
    </ligand>
</feature>
<keyword evidence="11" id="KW-0325">Glycoprotein</keyword>
<evidence type="ECO:0000256" key="2">
    <source>
        <dbReference type="ARBA" id="ARBA00022448"/>
    </source>
</evidence>
<comment type="similarity">
    <text evidence="1">Belongs to the glutamate-gated ion channel (TC 1.A.10.1) family.</text>
</comment>
<name>A0AAN0LJ29_9ACAR</name>
<dbReference type="InterPro" id="IPR019594">
    <property type="entry name" value="Glu/Gly-bd"/>
</dbReference>
<evidence type="ECO:0000256" key="16">
    <source>
        <dbReference type="PIRSR" id="PIRSR601508-1"/>
    </source>
</evidence>
<feature type="transmembrane region" description="Helical" evidence="20">
    <location>
        <begin position="833"/>
        <end position="854"/>
    </location>
</feature>
<dbReference type="InterPro" id="IPR001828">
    <property type="entry name" value="ANF_lig-bd_rcpt"/>
</dbReference>
<evidence type="ECO:0000256" key="21">
    <source>
        <dbReference type="SAM" id="SignalP"/>
    </source>
</evidence>
<evidence type="ECO:0000259" key="22">
    <source>
        <dbReference type="SMART" id="SM00079"/>
    </source>
</evidence>
<sequence length="1097" mass="125826">MKLKNLLNVFLNVSFLILLFKTEISKSIIRDEEINVAAIFQSSNSYNPALVGFQNGISYANRFILRGIRLNPIITYIKEDDSFEAINNVCQLIQQRSIWAMFTSESLSINWIIPSIANNLHIPNIQSIWDYSNSKKIFDNELKTNFTINIYPDASLLSQAYKDWTEASDLKALTIIYEKKEDLIFIKDLLELNSPINKVRISIKEHNIESIDFKKLLKDSKLKNGDNFILAISLDKVTELLKQADELGLVTEYNKYLITNLDAFKLNYDFLEENNKNITTLSLINFDIFKNKELAIIASEYKHEEALMFDAVITFAKALLHLKNSAASIQSPAVSCRRSNRAKWESGKLIMNHIKNTMFEGLTGPIMFNENGQRVNFTMRILAIQQYDTMFNQTGFWTVDRNIEIARAKKEEVEEDIKKMLRNRRLPLRVVSMMNKPYVFQNPVGTDDEQVLSNFINLNKNHTGFCVELLDKLQERLGFVYEIILLNTTSSKDLLEAVKQQKADMAIADITITKERQAEVDFTMPFLSLGIAILFSKSSVETKDLFSFMQPFNVKVWLLLGTACLGVSLLLYIISRISPYEWVSGHPCEDEPEEMENQFSLGNCLWFVLGSIMQQGSDLSPRAPSTRLLANVWAFFTLIMTSSYTANLAAVLTLSGLEIEIKSVEDLAKQIKVKYGLLKDGSTHKFFTNSQHPIYQRMYSYMESIEKVEKVYTKENFEGVKRVLKGNFAFLMESTTLEFFTNQHCNLTQIGNLLDRKGYGIVLKQGSPYTSLLSNAILKLQEEQYLSYLRTKWFNEYPATLRQLKTPWLSKCPKIEETSGGAKEMEVQDVGGVFIVLIVGLSIGILFSLVEIWWKAKKIARHEREHVCVLIWREFHRILTLGGSTTTDNPLLMPKSNSTSNQNVSNSYRRSSTMHSVNEESNKNETAKKIKKNKSSSGLTKKSTNTTLNQPYPSFSISTNGLPSLSHSKKEYKNDYDKKMKNSFEMPLIEPPKGYEQGFKNDQTNIVTKNKNRPSFFINQQLNNFPSYSKDQIDPKNIFLQKNTNFDSINQSSRKSSLKNQDDNNLRRRSYLIESPIVWPKNLNTLDDDLDNNSPYS</sequence>
<feature type="disulfide bond" evidence="18">
    <location>
        <begin position="745"/>
        <end position="812"/>
    </location>
</feature>
<keyword evidence="14" id="KW-0407">Ion channel</keyword>
<dbReference type="InterPro" id="IPR028082">
    <property type="entry name" value="Peripla_BP_I"/>
</dbReference>
<evidence type="ECO:0000256" key="11">
    <source>
        <dbReference type="ARBA" id="ARBA00023180"/>
    </source>
</evidence>
<keyword evidence="4 20" id="KW-0812">Transmembrane</keyword>
<dbReference type="Gene3D" id="3.40.50.2300">
    <property type="match status" value="2"/>
</dbReference>
<keyword evidence="6 20" id="KW-1133">Transmembrane helix</keyword>
<feature type="region of interest" description="Disordered" evidence="19">
    <location>
        <begin position="889"/>
        <end position="969"/>
    </location>
</feature>
<feature type="compositionally biased region" description="Polar residues" evidence="19">
    <location>
        <begin position="938"/>
        <end position="966"/>
    </location>
</feature>
<organism evidence="23">
    <name type="scientific">Polyphagotarsonemus latus</name>
    <dbReference type="NCBI Taxonomy" id="1204166"/>
    <lineage>
        <taxon>Eukaryota</taxon>
        <taxon>Metazoa</taxon>
        <taxon>Ecdysozoa</taxon>
        <taxon>Arthropoda</taxon>
        <taxon>Chelicerata</taxon>
        <taxon>Arachnida</taxon>
        <taxon>Acari</taxon>
        <taxon>Acariformes</taxon>
        <taxon>Trombidiformes</taxon>
        <taxon>Prostigmata</taxon>
        <taxon>Eleutherengona</taxon>
        <taxon>Heterostigmata</taxon>
        <taxon>Tarsonemoidea</taxon>
        <taxon>Tarsonemidae</taxon>
        <taxon>Polyphagotarsonemus</taxon>
    </lineage>
</organism>
<feature type="signal peptide" evidence="21">
    <location>
        <begin position="1"/>
        <end position="27"/>
    </location>
</feature>
<evidence type="ECO:0000256" key="12">
    <source>
        <dbReference type="ARBA" id="ARBA00023257"/>
    </source>
</evidence>
<feature type="site" description="Interaction with the cone snail toxin Con-ikot-ikot" evidence="17">
    <location>
        <position position="779"/>
    </location>
</feature>
<feature type="site" description="Crucial to convey clamshell closure to channel opening" evidence="17">
    <location>
        <position position="661"/>
    </location>
</feature>
<dbReference type="InterPro" id="IPR015683">
    <property type="entry name" value="Ionotropic_Glu_rcpt"/>
</dbReference>
<dbReference type="InterPro" id="IPR001320">
    <property type="entry name" value="Iontro_rcpt_C"/>
</dbReference>
<evidence type="ECO:0000256" key="9">
    <source>
        <dbReference type="ARBA" id="ARBA00023136"/>
    </source>
</evidence>
<evidence type="ECO:0000256" key="13">
    <source>
        <dbReference type="ARBA" id="ARBA00023286"/>
    </source>
</evidence>
<keyword evidence="10 23" id="KW-0675">Receptor</keyword>
<dbReference type="Pfam" id="PF10613">
    <property type="entry name" value="Lig_chan-Glu_bd"/>
    <property type="match status" value="1"/>
</dbReference>
<evidence type="ECO:0000256" key="18">
    <source>
        <dbReference type="PIRSR" id="PIRSR601508-3"/>
    </source>
</evidence>
<dbReference type="PANTHER" id="PTHR18966">
    <property type="entry name" value="IONOTROPIC GLUTAMATE RECEPTOR"/>
    <property type="match status" value="1"/>
</dbReference>
<evidence type="ECO:0000256" key="19">
    <source>
        <dbReference type="SAM" id="MobiDB-lite"/>
    </source>
</evidence>
<comment type="subcellular location">
    <subcellularLocation>
        <location evidence="15">Postsynaptic cell membrane</location>
        <topology evidence="15">Multi-pass membrane protein</topology>
    </subcellularLocation>
</comment>
<feature type="binding site" evidence="16">
    <location>
        <position position="682"/>
    </location>
    <ligand>
        <name>L-glutamate</name>
        <dbReference type="ChEBI" id="CHEBI:29985"/>
    </ligand>
</feature>
<feature type="compositionally biased region" description="Low complexity" evidence="19">
    <location>
        <begin position="896"/>
        <end position="907"/>
    </location>
</feature>
<protein>
    <submittedName>
        <fullName evidence="23">Glutamate receptor ionotropic kainate 2</fullName>
    </submittedName>
</protein>
<keyword evidence="5 21" id="KW-0732">Signal</keyword>
<dbReference type="InterPro" id="IPR001508">
    <property type="entry name" value="Iono_Glu_rcpt_met"/>
</dbReference>
<dbReference type="PRINTS" id="PR00177">
    <property type="entry name" value="NMDARECEPTOR"/>
</dbReference>
<dbReference type="Pfam" id="PF00060">
    <property type="entry name" value="Lig_chan"/>
    <property type="match status" value="1"/>
</dbReference>